<dbReference type="SUPFAM" id="SSF52540">
    <property type="entry name" value="P-loop containing nucleoside triphosphate hydrolases"/>
    <property type="match status" value="1"/>
</dbReference>
<protein>
    <submittedName>
        <fullName evidence="7">ABC transporter</fullName>
    </submittedName>
</protein>
<dbReference type="PANTHER" id="PTHR42711">
    <property type="entry name" value="ABC TRANSPORTER ATP-BINDING PROTEIN"/>
    <property type="match status" value="1"/>
</dbReference>
<gene>
    <name evidence="7" type="ORF">AOZ06_11180</name>
</gene>
<dbReference type="GO" id="GO:0005886">
    <property type="term" value="C:plasma membrane"/>
    <property type="evidence" value="ECO:0007669"/>
    <property type="project" value="UniProtKB-SubCell"/>
</dbReference>
<organism evidence="7 8">
    <name type="scientific">Kibdelosporangium phytohabitans</name>
    <dbReference type="NCBI Taxonomy" id="860235"/>
    <lineage>
        <taxon>Bacteria</taxon>
        <taxon>Bacillati</taxon>
        <taxon>Actinomycetota</taxon>
        <taxon>Actinomycetes</taxon>
        <taxon>Pseudonocardiales</taxon>
        <taxon>Pseudonocardiaceae</taxon>
        <taxon>Kibdelosporangium</taxon>
    </lineage>
</organism>
<dbReference type="OrthoDB" id="9804819at2"/>
<keyword evidence="3" id="KW-0547">Nucleotide-binding</keyword>
<dbReference type="Pfam" id="PF13732">
    <property type="entry name" value="DrrA1-3_C"/>
    <property type="match status" value="1"/>
</dbReference>
<dbReference type="InterPro" id="IPR017871">
    <property type="entry name" value="ABC_transporter-like_CS"/>
</dbReference>
<dbReference type="InterPro" id="IPR050763">
    <property type="entry name" value="ABC_transporter_ATP-binding"/>
</dbReference>
<dbReference type="Pfam" id="PF00005">
    <property type="entry name" value="ABC_tran"/>
    <property type="match status" value="1"/>
</dbReference>
<dbReference type="GO" id="GO:0005524">
    <property type="term" value="F:ATP binding"/>
    <property type="evidence" value="ECO:0007669"/>
    <property type="project" value="UniProtKB-KW"/>
</dbReference>
<proteinExistence type="predicted"/>
<dbReference type="PROSITE" id="PS00211">
    <property type="entry name" value="ABC_TRANSPORTER_1"/>
    <property type="match status" value="1"/>
</dbReference>
<dbReference type="GO" id="GO:0046677">
    <property type="term" value="P:response to antibiotic"/>
    <property type="evidence" value="ECO:0007669"/>
    <property type="project" value="UniProtKB-KW"/>
</dbReference>
<dbReference type="GO" id="GO:0016887">
    <property type="term" value="F:ATP hydrolysis activity"/>
    <property type="evidence" value="ECO:0007669"/>
    <property type="project" value="InterPro"/>
</dbReference>
<evidence type="ECO:0000313" key="7">
    <source>
        <dbReference type="EMBL" id="ALG14705.1"/>
    </source>
</evidence>
<dbReference type="InterPro" id="IPR027417">
    <property type="entry name" value="P-loop_NTPase"/>
</dbReference>
<dbReference type="Gene3D" id="3.40.50.300">
    <property type="entry name" value="P-loop containing nucleotide triphosphate hydrolases"/>
    <property type="match status" value="1"/>
</dbReference>
<evidence type="ECO:0000313" key="8">
    <source>
        <dbReference type="Proteomes" id="UP000063699"/>
    </source>
</evidence>
<dbReference type="InterPro" id="IPR025302">
    <property type="entry name" value="DrrA1/2-like_C"/>
</dbReference>
<keyword evidence="2" id="KW-0813">Transport</keyword>
<keyword evidence="8" id="KW-1185">Reference proteome</keyword>
<evidence type="ECO:0000256" key="1">
    <source>
        <dbReference type="ARBA" id="ARBA00004202"/>
    </source>
</evidence>
<dbReference type="SMART" id="SM00382">
    <property type="entry name" value="AAA"/>
    <property type="match status" value="1"/>
</dbReference>
<feature type="domain" description="ABC transporter" evidence="6">
    <location>
        <begin position="3"/>
        <end position="235"/>
    </location>
</feature>
<evidence type="ECO:0000256" key="2">
    <source>
        <dbReference type="ARBA" id="ARBA00022448"/>
    </source>
</evidence>
<dbReference type="AlphaFoldDB" id="A0A0N9IGU2"/>
<comment type="subcellular location">
    <subcellularLocation>
        <location evidence="1">Cell membrane</location>
        <topology evidence="1">Peripheral membrane protein</topology>
    </subcellularLocation>
</comment>
<evidence type="ECO:0000256" key="5">
    <source>
        <dbReference type="ARBA" id="ARBA00023251"/>
    </source>
</evidence>
<keyword evidence="4" id="KW-0067">ATP-binding</keyword>
<evidence type="ECO:0000259" key="6">
    <source>
        <dbReference type="PROSITE" id="PS50893"/>
    </source>
</evidence>
<dbReference type="EMBL" id="CP012752">
    <property type="protein sequence ID" value="ALG14705.1"/>
    <property type="molecule type" value="Genomic_DNA"/>
</dbReference>
<evidence type="ECO:0000256" key="3">
    <source>
        <dbReference type="ARBA" id="ARBA00022741"/>
    </source>
</evidence>
<sequence length="307" mass="33401">MTAGLVRHFRMKKTKVEAVRGVDMDIGDGELVALLGPNGAGKSTLFRMLTTLLPPTAGTATVAGCDITRDPDGVRARIGYVGQNHSAGENFRVRDELVTQGRSHGMTRAGAARRADEVLDLLSLTPLANRTPNTLSGGQRRRVDIAMGLVHRPALLFLDEPSTGLDPHSRAEIWDHILRLRRELAMTLVLSTHYLEEADRMAERVVIIDHGRIIADGTADRLRKDLAGDRIVLTLDNRADMARIAEPFDAHGDTVHIRVPDAATALPRHLRALDAAGVKVVAAQALQPTLDDVFLALTGRRIEQEAA</sequence>
<dbReference type="PROSITE" id="PS50893">
    <property type="entry name" value="ABC_TRANSPORTER_2"/>
    <property type="match status" value="1"/>
</dbReference>
<accession>A0A0N9IGU2</accession>
<dbReference type="KEGG" id="kphy:AOZ06_11180"/>
<evidence type="ECO:0000256" key="4">
    <source>
        <dbReference type="ARBA" id="ARBA00022840"/>
    </source>
</evidence>
<name>A0A0N9IGU2_9PSEU</name>
<dbReference type="InterPro" id="IPR003593">
    <property type="entry name" value="AAA+_ATPase"/>
</dbReference>
<dbReference type="Proteomes" id="UP000063699">
    <property type="component" value="Chromosome"/>
</dbReference>
<dbReference type="InterPro" id="IPR003439">
    <property type="entry name" value="ABC_transporter-like_ATP-bd"/>
</dbReference>
<dbReference type="PANTHER" id="PTHR42711:SF19">
    <property type="entry name" value="DOXORUBICIN RESISTANCE ATP-BINDING PROTEIN DRRA"/>
    <property type="match status" value="1"/>
</dbReference>
<reference evidence="7 8" key="1">
    <citation type="submission" date="2015-07" db="EMBL/GenBank/DDBJ databases">
        <title>Genome sequencing of Kibdelosporangium phytohabitans.</title>
        <authorList>
            <person name="Qin S."/>
            <person name="Xing K."/>
        </authorList>
    </citation>
    <scope>NUCLEOTIDE SEQUENCE [LARGE SCALE GENOMIC DNA]</scope>
    <source>
        <strain evidence="7 8">KLBMP1111</strain>
    </source>
</reference>
<dbReference type="STRING" id="860235.AOZ06_11180"/>
<keyword evidence="5" id="KW-0046">Antibiotic resistance</keyword>